<dbReference type="OrthoDB" id="3210574at2759"/>
<evidence type="ECO:0000313" key="3">
    <source>
        <dbReference type="Proteomes" id="UP000001861"/>
    </source>
</evidence>
<dbReference type="InParanoid" id="A8NIS9"/>
<evidence type="ECO:0000256" key="1">
    <source>
        <dbReference type="SAM" id="MobiDB-lite"/>
    </source>
</evidence>
<feature type="compositionally biased region" description="Basic and acidic residues" evidence="1">
    <location>
        <begin position="9"/>
        <end position="19"/>
    </location>
</feature>
<name>A8NIS9_COPC7</name>
<dbReference type="EMBL" id="AACS02000010">
    <property type="protein sequence ID" value="EAU87756.1"/>
    <property type="molecule type" value="Genomic_DNA"/>
</dbReference>
<sequence length="110" mass="12774">MSSANLLSPEHREHRESEPLRAAVDYSPEVIDKMKLPPSEEGDSQFKGQKRCTFDHDHNEQCHSALHSKQPMAHQKPIQAPKEHRFFNKDNPRPPPVKPDEFEWLEVGKK</sequence>
<dbReference type="VEuPathDB" id="FungiDB:CC1G_11034"/>
<feature type="compositionally biased region" description="Basic and acidic residues" evidence="1">
    <location>
        <begin position="52"/>
        <end position="61"/>
    </location>
</feature>
<keyword evidence="3" id="KW-1185">Reference proteome</keyword>
<proteinExistence type="predicted"/>
<dbReference type="Proteomes" id="UP000001861">
    <property type="component" value="Unassembled WGS sequence"/>
</dbReference>
<feature type="region of interest" description="Disordered" evidence="1">
    <location>
        <begin position="1"/>
        <end position="110"/>
    </location>
</feature>
<dbReference type="KEGG" id="cci:CC1G_11034"/>
<accession>A8NIS9</accession>
<organism evidence="2 3">
    <name type="scientific">Coprinopsis cinerea (strain Okayama-7 / 130 / ATCC MYA-4618 / FGSC 9003)</name>
    <name type="common">Inky cap fungus</name>
    <name type="synonym">Hormographiella aspergillata</name>
    <dbReference type="NCBI Taxonomy" id="240176"/>
    <lineage>
        <taxon>Eukaryota</taxon>
        <taxon>Fungi</taxon>
        <taxon>Dikarya</taxon>
        <taxon>Basidiomycota</taxon>
        <taxon>Agaricomycotina</taxon>
        <taxon>Agaricomycetes</taxon>
        <taxon>Agaricomycetidae</taxon>
        <taxon>Agaricales</taxon>
        <taxon>Agaricineae</taxon>
        <taxon>Psathyrellaceae</taxon>
        <taxon>Coprinopsis</taxon>
    </lineage>
</organism>
<gene>
    <name evidence="2" type="ORF">CC1G_11034</name>
</gene>
<reference evidence="2 3" key="1">
    <citation type="journal article" date="2010" name="Proc. Natl. Acad. Sci. U.S.A.">
        <title>Insights into evolution of multicellular fungi from the assembled chromosomes of the mushroom Coprinopsis cinerea (Coprinus cinereus).</title>
        <authorList>
            <person name="Stajich J.E."/>
            <person name="Wilke S.K."/>
            <person name="Ahren D."/>
            <person name="Au C.H."/>
            <person name="Birren B.W."/>
            <person name="Borodovsky M."/>
            <person name="Burns C."/>
            <person name="Canback B."/>
            <person name="Casselton L.A."/>
            <person name="Cheng C.K."/>
            <person name="Deng J."/>
            <person name="Dietrich F.S."/>
            <person name="Fargo D.C."/>
            <person name="Farman M.L."/>
            <person name="Gathman A.C."/>
            <person name="Goldberg J."/>
            <person name="Guigo R."/>
            <person name="Hoegger P.J."/>
            <person name="Hooker J.B."/>
            <person name="Huggins A."/>
            <person name="James T.Y."/>
            <person name="Kamada T."/>
            <person name="Kilaru S."/>
            <person name="Kodira C."/>
            <person name="Kues U."/>
            <person name="Kupfer D."/>
            <person name="Kwan H.S."/>
            <person name="Lomsadze A."/>
            <person name="Li W."/>
            <person name="Lilly W.W."/>
            <person name="Ma L.J."/>
            <person name="Mackey A.J."/>
            <person name="Manning G."/>
            <person name="Martin F."/>
            <person name="Muraguchi H."/>
            <person name="Natvig D.O."/>
            <person name="Palmerini H."/>
            <person name="Ramesh M.A."/>
            <person name="Rehmeyer C.J."/>
            <person name="Roe B.A."/>
            <person name="Shenoy N."/>
            <person name="Stanke M."/>
            <person name="Ter-Hovhannisyan V."/>
            <person name="Tunlid A."/>
            <person name="Velagapudi R."/>
            <person name="Vision T.J."/>
            <person name="Zeng Q."/>
            <person name="Zolan M.E."/>
            <person name="Pukkila P.J."/>
        </authorList>
    </citation>
    <scope>NUCLEOTIDE SEQUENCE [LARGE SCALE GENOMIC DNA]</scope>
    <source>
        <strain evidence="3">Okayama-7 / 130 / ATCC MYA-4618 / FGSC 9003</strain>
    </source>
</reference>
<dbReference type="AlphaFoldDB" id="A8NIS9"/>
<evidence type="ECO:0000313" key="2">
    <source>
        <dbReference type="EMBL" id="EAU87756.1"/>
    </source>
</evidence>
<feature type="compositionally biased region" description="Basic and acidic residues" evidence="1">
    <location>
        <begin position="81"/>
        <end position="110"/>
    </location>
</feature>
<protein>
    <submittedName>
        <fullName evidence="2">Uncharacterized protein</fullName>
    </submittedName>
</protein>
<comment type="caution">
    <text evidence="2">The sequence shown here is derived from an EMBL/GenBank/DDBJ whole genome shotgun (WGS) entry which is preliminary data.</text>
</comment>
<dbReference type="GeneID" id="6010569"/>
<dbReference type="RefSeq" id="XP_001834064.1">
    <property type="nucleotide sequence ID" value="XM_001834012.1"/>
</dbReference>